<feature type="transmembrane region" description="Helical" evidence="1">
    <location>
        <begin position="88"/>
        <end position="111"/>
    </location>
</feature>
<sequence>MGFFTLFGSKSFNPDQFEKELTSITEQISKVEGQLSRIRTKSRNIKHNLCTYLVAIYFIKVAYVYRTFTLAAAGSSKVVNLFKKQNRLPVIILVGYPVAAFLLIYLVGYLFGVMATRKEKTLKQLKSNHSKKIEELKKISNYNTTNKLLNKFGDVKQGSVAGTQNSQAEARKSAAVNQHNTRNAPNANANPLPGTSPLNVQQQGPNKLQAQTNTIPSSGIEAPAKGVKKIQDRLLDLIIGSDNSESIEYRFALICKRCLSHNGLAYPGCSDPMKIVYICPRCGFLNGQADMSMGSTRSYASDSPRADEVKTAESSADTDSEDARASPAESPTETTAKETTKINLSTSTGNDTAPASS</sequence>
<evidence type="ECO:0000313" key="4">
    <source>
        <dbReference type="EMBL" id="CCE72635.1"/>
    </source>
</evidence>
<keyword evidence="1" id="KW-0479">Metal-binding</keyword>
<gene>
    <name evidence="4" type="primary">Piso0_000223</name>
    <name evidence="4" type="ORF">GNLVRS01_PISO0A04642g</name>
</gene>
<feature type="domain" description="Lunapark zinc ribbon" evidence="3">
    <location>
        <begin position="231"/>
        <end position="286"/>
    </location>
</feature>
<evidence type="ECO:0000313" key="5">
    <source>
        <dbReference type="Proteomes" id="UP000005222"/>
    </source>
</evidence>
<feature type="transmembrane region" description="Helical" evidence="1">
    <location>
        <begin position="49"/>
        <end position="68"/>
    </location>
</feature>
<dbReference type="OrthoDB" id="1725934at2759"/>
<dbReference type="InterPro" id="IPR040115">
    <property type="entry name" value="Lnp"/>
</dbReference>
<comment type="similarity">
    <text evidence="1">Belongs to the lunapark family.</text>
</comment>
<proteinExistence type="inferred from homology"/>
<dbReference type="InterPro" id="IPR019273">
    <property type="entry name" value="Lunapark_Znf"/>
</dbReference>
<keyword evidence="1" id="KW-0863">Zinc-finger</keyword>
<comment type="function">
    <text evidence="1">Plays a role in determining ER morphology.</text>
</comment>
<keyword evidence="1" id="KW-0472">Membrane</keyword>
<feature type="region of interest" description="Disordered" evidence="2">
    <location>
        <begin position="181"/>
        <end position="220"/>
    </location>
</feature>
<dbReference type="GO" id="GO:0098826">
    <property type="term" value="C:endoplasmic reticulum tubular network membrane"/>
    <property type="evidence" value="ECO:0007669"/>
    <property type="project" value="UniProtKB-UniRule"/>
</dbReference>
<comment type="subcellular location">
    <subcellularLocation>
        <location evidence="1">Endoplasmic reticulum membrane</location>
        <topology evidence="1">Multi-pass membrane protein</topology>
    </subcellularLocation>
</comment>
<protein>
    <recommendedName>
        <fullName evidence="1">Endoplasmic reticulum junction formation protein lunapark</fullName>
    </recommendedName>
</protein>
<dbReference type="Proteomes" id="UP000005222">
    <property type="component" value="Chromosome A"/>
</dbReference>
<dbReference type="OMA" id="CGYFNPS"/>
<organism evidence="4 5">
    <name type="scientific">Pichia sorbitophila (strain ATCC MYA-4447 / BCRC 22081 / CBS 7064 / NBRC 10061 / NRRL Y-12695)</name>
    <name type="common">Hybrid yeast</name>
    <dbReference type="NCBI Taxonomy" id="559304"/>
    <lineage>
        <taxon>Eukaryota</taxon>
        <taxon>Fungi</taxon>
        <taxon>Dikarya</taxon>
        <taxon>Ascomycota</taxon>
        <taxon>Saccharomycotina</taxon>
        <taxon>Pichiomycetes</taxon>
        <taxon>Debaryomycetaceae</taxon>
        <taxon>Millerozyma</taxon>
    </lineage>
</organism>
<evidence type="ECO:0000259" key="3">
    <source>
        <dbReference type="Pfam" id="PF10058"/>
    </source>
</evidence>
<dbReference type="EMBL" id="FO082059">
    <property type="protein sequence ID" value="CCE72635.1"/>
    <property type="molecule type" value="Genomic_DNA"/>
</dbReference>
<comment type="domain">
    <text evidence="1">The C4-type zinc finger motif is necessary both for its ER three-way tubular junction localization and formation.</text>
</comment>
<evidence type="ECO:0000256" key="2">
    <source>
        <dbReference type="SAM" id="MobiDB-lite"/>
    </source>
</evidence>
<keyword evidence="1" id="KW-0256">Endoplasmic reticulum</keyword>
<keyword evidence="5" id="KW-1185">Reference proteome</keyword>
<keyword evidence="1" id="KW-0862">Zinc</keyword>
<dbReference type="STRING" id="559304.G8YUV2"/>
<dbReference type="GO" id="GO:0071788">
    <property type="term" value="P:endoplasmic reticulum tubular network maintenance"/>
    <property type="evidence" value="ECO:0007669"/>
    <property type="project" value="UniProtKB-UniRule"/>
</dbReference>
<dbReference type="GO" id="GO:1903373">
    <property type="term" value="P:positive regulation of endoplasmic reticulum tubular network organization"/>
    <property type="evidence" value="ECO:0007669"/>
    <property type="project" value="UniProtKB-UniRule"/>
</dbReference>
<dbReference type="HOGENOM" id="CLU_043850_2_0_1"/>
<name>G8YUV2_PICSO</name>
<feature type="compositionally biased region" description="Polar residues" evidence="2">
    <location>
        <begin position="341"/>
        <end position="357"/>
    </location>
</feature>
<evidence type="ECO:0000256" key="1">
    <source>
        <dbReference type="RuleBase" id="RU367073"/>
    </source>
</evidence>
<dbReference type="PANTHER" id="PTHR22166:SF12">
    <property type="entry name" value="ENDOPLASMIC RETICULUM JUNCTION FORMATION PROTEIN LUNAPARK"/>
    <property type="match status" value="1"/>
</dbReference>
<feature type="region of interest" description="Disordered" evidence="2">
    <location>
        <begin position="294"/>
        <end position="357"/>
    </location>
</feature>
<dbReference type="GO" id="GO:0008270">
    <property type="term" value="F:zinc ion binding"/>
    <property type="evidence" value="ECO:0007669"/>
    <property type="project" value="UniProtKB-KW"/>
</dbReference>
<dbReference type="PANTHER" id="PTHR22166">
    <property type="entry name" value="ENDOPLASMIC RETICULUM JUNCTION FORMATION PROTEIN LUNAPARK"/>
    <property type="match status" value="1"/>
</dbReference>
<dbReference type="eggNOG" id="KOG2846">
    <property type="taxonomic scope" value="Eukaryota"/>
</dbReference>
<dbReference type="Pfam" id="PF10058">
    <property type="entry name" value="Zn_ribbon_10"/>
    <property type="match status" value="1"/>
</dbReference>
<dbReference type="InParanoid" id="G8YUV2"/>
<reference evidence="4 5" key="1">
    <citation type="journal article" date="2012" name="G3 (Bethesda)">
        <title>Pichia sorbitophila, an interspecies yeast hybrid reveals early steps of genome resolution following polyploidization.</title>
        <authorList>
            <person name="Leh Louis V."/>
            <person name="Despons L."/>
            <person name="Friedrich A."/>
            <person name="Martin T."/>
            <person name="Durrens P."/>
            <person name="Casaregola S."/>
            <person name="Neuveglise C."/>
            <person name="Fairhead C."/>
            <person name="Marck C."/>
            <person name="Cruz J.A."/>
            <person name="Straub M.L."/>
            <person name="Kugler V."/>
            <person name="Sacerdot C."/>
            <person name="Uzunov Z."/>
            <person name="Thierry A."/>
            <person name="Weiss S."/>
            <person name="Bleykasten C."/>
            <person name="De Montigny J."/>
            <person name="Jacques N."/>
            <person name="Jung P."/>
            <person name="Lemaire M."/>
            <person name="Mallet S."/>
            <person name="Morel G."/>
            <person name="Richard G.F."/>
            <person name="Sarkar A."/>
            <person name="Savel G."/>
            <person name="Schacherer J."/>
            <person name="Seret M.L."/>
            <person name="Talla E."/>
            <person name="Samson G."/>
            <person name="Jubin C."/>
            <person name="Poulain J."/>
            <person name="Vacherie B."/>
            <person name="Barbe V."/>
            <person name="Pelletier E."/>
            <person name="Sherman D.J."/>
            <person name="Westhof E."/>
            <person name="Weissenbach J."/>
            <person name="Baret P.V."/>
            <person name="Wincker P."/>
            <person name="Gaillardin C."/>
            <person name="Dujon B."/>
            <person name="Souciet J.L."/>
        </authorList>
    </citation>
    <scope>NUCLEOTIDE SEQUENCE [LARGE SCALE GENOMIC DNA]</scope>
    <source>
        <strain evidence="5">ATCC MYA-4447 / BCRC 22081 / CBS 7064 / NBRC 10061 / NRRL Y-12695</strain>
    </source>
</reference>
<dbReference type="AlphaFoldDB" id="G8YUV2"/>
<feature type="compositionally biased region" description="Low complexity" evidence="2">
    <location>
        <begin position="183"/>
        <end position="193"/>
    </location>
</feature>
<keyword evidence="1" id="KW-1133">Transmembrane helix</keyword>
<feature type="compositionally biased region" description="Polar residues" evidence="2">
    <location>
        <begin position="196"/>
        <end position="217"/>
    </location>
</feature>
<accession>G8YUV2</accession>
<keyword evidence="1" id="KW-0812">Transmembrane</keyword>